<dbReference type="InterPro" id="IPR013740">
    <property type="entry name" value="Redoxin"/>
</dbReference>
<protein>
    <submittedName>
        <fullName evidence="2">Redoxin family protein</fullName>
    </submittedName>
</protein>
<sequence length="164" mass="18403">MKLIIATIVILCLCGCFGKRPTLETGHEGKTMPSMKLLMLDSTTAIDTKTWMKGKPVVLIDFSPFCPYCRAVTQKIIDENKDLSDIQFVFLSQFPITTLKNYTTEYKLKSYSNITVAWDNDGSFGKYFNSPGVPCIAIYNKDRLLKQVLMGKVNAGLIKDIALE</sequence>
<dbReference type="Pfam" id="PF08534">
    <property type="entry name" value="Redoxin"/>
    <property type="match status" value="1"/>
</dbReference>
<dbReference type="SUPFAM" id="SSF52833">
    <property type="entry name" value="Thioredoxin-like"/>
    <property type="match status" value="1"/>
</dbReference>
<dbReference type="EMBL" id="JAGHKO010000014">
    <property type="protein sequence ID" value="MBO9204615.1"/>
    <property type="molecule type" value="Genomic_DNA"/>
</dbReference>
<comment type="caution">
    <text evidence="2">The sequence shown here is derived from an EMBL/GenBank/DDBJ whole genome shotgun (WGS) entry which is preliminary data.</text>
</comment>
<organism evidence="2 3">
    <name type="scientific">Niastella soli</name>
    <dbReference type="NCBI Taxonomy" id="2821487"/>
    <lineage>
        <taxon>Bacteria</taxon>
        <taxon>Pseudomonadati</taxon>
        <taxon>Bacteroidota</taxon>
        <taxon>Chitinophagia</taxon>
        <taxon>Chitinophagales</taxon>
        <taxon>Chitinophagaceae</taxon>
        <taxon>Niastella</taxon>
    </lineage>
</organism>
<dbReference type="Gene3D" id="3.40.30.10">
    <property type="entry name" value="Glutaredoxin"/>
    <property type="match status" value="1"/>
</dbReference>
<feature type="domain" description="Redoxin" evidence="1">
    <location>
        <begin position="28"/>
        <end position="129"/>
    </location>
</feature>
<evidence type="ECO:0000313" key="2">
    <source>
        <dbReference type="EMBL" id="MBO9204615.1"/>
    </source>
</evidence>
<evidence type="ECO:0000313" key="3">
    <source>
        <dbReference type="Proteomes" id="UP000677244"/>
    </source>
</evidence>
<evidence type="ECO:0000259" key="1">
    <source>
        <dbReference type="Pfam" id="PF08534"/>
    </source>
</evidence>
<accession>A0ABS3Z378</accession>
<reference evidence="2 3" key="1">
    <citation type="submission" date="2021-03" db="EMBL/GenBank/DDBJ databases">
        <title>Assistant Professor.</title>
        <authorList>
            <person name="Huq M.A."/>
        </authorList>
    </citation>
    <scope>NUCLEOTIDE SEQUENCE [LARGE SCALE GENOMIC DNA]</scope>
    <source>
        <strain evidence="2 3">MAH-29</strain>
    </source>
</reference>
<dbReference type="InterPro" id="IPR036249">
    <property type="entry name" value="Thioredoxin-like_sf"/>
</dbReference>
<keyword evidence="3" id="KW-1185">Reference proteome</keyword>
<dbReference type="Proteomes" id="UP000677244">
    <property type="component" value="Unassembled WGS sequence"/>
</dbReference>
<dbReference type="RefSeq" id="WP_209143364.1">
    <property type="nucleotide sequence ID" value="NZ_JAGHKO010000014.1"/>
</dbReference>
<proteinExistence type="predicted"/>
<gene>
    <name evidence="2" type="ORF">J7I42_30285</name>
</gene>
<name>A0ABS3Z378_9BACT</name>